<comment type="caution">
    <text evidence="1">The sequence shown here is derived from an EMBL/GenBank/DDBJ whole genome shotgun (WGS) entry which is preliminary data.</text>
</comment>
<proteinExistence type="predicted"/>
<name>A0A8J8NH25_HALGN</name>
<protein>
    <submittedName>
        <fullName evidence="1">Uncharacterized protein</fullName>
    </submittedName>
</protein>
<sequence length="128" mass="14594">MEFINQSIGHCDIVIQWQRYSLRSYSSSCFSLSAYFFSQIEMQSFNALQSKPTTNRIAPPIASFLFCLLASSAQSTPLLKEYGSSNSLSVNSRKAPFARTQKRSTGIVMHLKFNIYYNISQIQTYIIH</sequence>
<accession>A0A8J8NH25</accession>
<gene>
    <name evidence="1" type="ORF">FGO68_gene4845</name>
</gene>
<organism evidence="1 2">
    <name type="scientific">Halteria grandinella</name>
    <dbReference type="NCBI Taxonomy" id="5974"/>
    <lineage>
        <taxon>Eukaryota</taxon>
        <taxon>Sar</taxon>
        <taxon>Alveolata</taxon>
        <taxon>Ciliophora</taxon>
        <taxon>Intramacronucleata</taxon>
        <taxon>Spirotrichea</taxon>
        <taxon>Stichotrichia</taxon>
        <taxon>Sporadotrichida</taxon>
        <taxon>Halteriidae</taxon>
        <taxon>Halteria</taxon>
    </lineage>
</organism>
<dbReference type="AlphaFoldDB" id="A0A8J8NH25"/>
<dbReference type="Proteomes" id="UP000785679">
    <property type="component" value="Unassembled WGS sequence"/>
</dbReference>
<reference evidence="1" key="1">
    <citation type="submission" date="2019-06" db="EMBL/GenBank/DDBJ databases">
        <authorList>
            <person name="Zheng W."/>
        </authorList>
    </citation>
    <scope>NUCLEOTIDE SEQUENCE</scope>
    <source>
        <strain evidence="1">QDHG01</strain>
    </source>
</reference>
<keyword evidence="2" id="KW-1185">Reference proteome</keyword>
<evidence type="ECO:0000313" key="1">
    <source>
        <dbReference type="EMBL" id="TNV75247.1"/>
    </source>
</evidence>
<evidence type="ECO:0000313" key="2">
    <source>
        <dbReference type="Proteomes" id="UP000785679"/>
    </source>
</evidence>
<dbReference type="EMBL" id="RRYP01016025">
    <property type="protein sequence ID" value="TNV75247.1"/>
    <property type="molecule type" value="Genomic_DNA"/>
</dbReference>